<organism evidence="1 2">
    <name type="scientific">Asaia lannensis NBRC 102526</name>
    <dbReference type="NCBI Taxonomy" id="1307926"/>
    <lineage>
        <taxon>Bacteria</taxon>
        <taxon>Pseudomonadati</taxon>
        <taxon>Pseudomonadota</taxon>
        <taxon>Alphaproteobacteria</taxon>
        <taxon>Acetobacterales</taxon>
        <taxon>Acetobacteraceae</taxon>
        <taxon>Asaia</taxon>
    </lineage>
</organism>
<dbReference type="Proteomes" id="UP001523401">
    <property type="component" value="Unassembled WGS sequence"/>
</dbReference>
<dbReference type="RefSeq" id="WP_222547517.1">
    <property type="nucleotide sequence ID" value="NZ_BAPW01000047.1"/>
</dbReference>
<gene>
    <name evidence="1" type="ORF">NF685_11345</name>
</gene>
<dbReference type="InterPro" id="IPR036046">
    <property type="entry name" value="Acylphosphatase-like_dom_sf"/>
</dbReference>
<proteinExistence type="predicted"/>
<dbReference type="EMBL" id="JAMXQU010000009">
    <property type="protein sequence ID" value="MCO6160624.1"/>
    <property type="molecule type" value="Genomic_DNA"/>
</dbReference>
<evidence type="ECO:0000313" key="1">
    <source>
        <dbReference type="EMBL" id="MCO6160624.1"/>
    </source>
</evidence>
<evidence type="ECO:0000313" key="2">
    <source>
        <dbReference type="Proteomes" id="UP001523401"/>
    </source>
</evidence>
<keyword evidence="2" id="KW-1185">Reference proteome</keyword>
<sequence>MTIGTALYLSGHFDTEAFRLFAQNRARLLSIRVSAAHLDCRRIVFLLHGVRDLIDMFIMACVLGPANCLVTDWNEEGLP</sequence>
<name>A0ABT1CID6_9PROT</name>
<dbReference type="SUPFAM" id="SSF54975">
    <property type="entry name" value="Acylphosphatase/BLUF domain-like"/>
    <property type="match status" value="1"/>
</dbReference>
<comment type="caution">
    <text evidence="1">The sequence shown here is derived from an EMBL/GenBank/DDBJ whole genome shotgun (WGS) entry which is preliminary data.</text>
</comment>
<reference evidence="1 2" key="1">
    <citation type="submission" date="2022-06" db="EMBL/GenBank/DDBJ databases">
        <title>Whole-genome of Asaia lannensis strain LMG 27011T.</title>
        <authorList>
            <person name="Sombolestani A."/>
        </authorList>
    </citation>
    <scope>NUCLEOTIDE SEQUENCE [LARGE SCALE GENOMIC DNA]</scope>
    <source>
        <strain evidence="1 2">NBRC 102526</strain>
    </source>
</reference>
<protein>
    <submittedName>
        <fullName evidence="1">Uncharacterized protein</fullName>
    </submittedName>
</protein>
<accession>A0ABT1CID6</accession>